<evidence type="ECO:0000313" key="1">
    <source>
        <dbReference type="EMBL" id="AGL02775.1"/>
    </source>
</evidence>
<accession>R4KQB8</accession>
<dbReference type="AlphaFoldDB" id="R4KQB8"/>
<organism evidence="1 2">
    <name type="scientific">Desulfoscipio gibsoniae DSM 7213</name>
    <dbReference type="NCBI Taxonomy" id="767817"/>
    <lineage>
        <taxon>Bacteria</taxon>
        <taxon>Bacillati</taxon>
        <taxon>Bacillota</taxon>
        <taxon>Clostridia</taxon>
        <taxon>Eubacteriales</taxon>
        <taxon>Desulfallaceae</taxon>
        <taxon>Desulfoscipio</taxon>
    </lineage>
</organism>
<dbReference type="Proteomes" id="UP000013520">
    <property type="component" value="Chromosome"/>
</dbReference>
<proteinExistence type="predicted"/>
<dbReference type="eggNOG" id="COG0438">
    <property type="taxonomic scope" value="Bacteria"/>
</dbReference>
<gene>
    <name evidence="1" type="ORF">Desgi_3432</name>
</gene>
<dbReference type="STRING" id="767817.Desgi_3432"/>
<evidence type="ECO:0008006" key="3">
    <source>
        <dbReference type="Google" id="ProtNLM"/>
    </source>
</evidence>
<keyword evidence="2" id="KW-1185">Reference proteome</keyword>
<reference evidence="1 2" key="1">
    <citation type="submission" date="2012-01" db="EMBL/GenBank/DDBJ databases">
        <title>Complete sequence of Desulfotomaculum gibsoniae DSM 7213.</title>
        <authorList>
            <consortium name="US DOE Joint Genome Institute"/>
            <person name="Lucas S."/>
            <person name="Han J."/>
            <person name="Lapidus A."/>
            <person name="Cheng J.-F."/>
            <person name="Goodwin L."/>
            <person name="Pitluck S."/>
            <person name="Peters L."/>
            <person name="Ovchinnikova G."/>
            <person name="Teshima H."/>
            <person name="Detter J.C."/>
            <person name="Han C."/>
            <person name="Tapia R."/>
            <person name="Land M."/>
            <person name="Hauser L."/>
            <person name="Kyrpides N."/>
            <person name="Ivanova N."/>
            <person name="Pagani I."/>
            <person name="Parshina S."/>
            <person name="Plugge C."/>
            <person name="Muyzer G."/>
            <person name="Kuever J."/>
            <person name="Ivanova A."/>
            <person name="Nazina T."/>
            <person name="Klenk H.-P."/>
            <person name="Brambilla E."/>
            <person name="Spring S."/>
            <person name="Stams A.F."/>
            <person name="Woyke T."/>
        </authorList>
    </citation>
    <scope>NUCLEOTIDE SEQUENCE [LARGE SCALE GENOMIC DNA]</scope>
    <source>
        <strain evidence="1 2">DSM 7213</strain>
    </source>
</reference>
<dbReference type="KEGG" id="dgi:Desgi_3432"/>
<name>R4KQB8_9FIRM</name>
<dbReference type="HOGENOM" id="CLU_859762_0_0_9"/>
<dbReference type="EMBL" id="CP003273">
    <property type="protein sequence ID" value="AGL02775.1"/>
    <property type="molecule type" value="Genomic_DNA"/>
</dbReference>
<evidence type="ECO:0000313" key="2">
    <source>
        <dbReference type="Proteomes" id="UP000013520"/>
    </source>
</evidence>
<protein>
    <recommendedName>
        <fullName evidence="3">Glycosyltransferase</fullName>
    </recommendedName>
</protein>
<dbReference type="RefSeq" id="WP_006524584.1">
    <property type="nucleotide sequence ID" value="NC_021184.1"/>
</dbReference>
<sequence>MKFCLLIAQPNQPEDEKVYTVEQNHVNCWASFLGGRVYNLPPVGEESGDPDYDFFDQFDLVMIALRQEAIEVGIEIKQKTKAKVVAFLDAEVDHYTTYITRDIQARLVELLNIVDAVAVLHDESIPLFKALTSKPVGLVGVPFPLQKVRELCPPVQKRQEIELGSIIEASALRNRDGLVNLVALSEIGMTCVVDMRNPAEMDYLWSIRTYLKLPQIKFRDNNPDWEHYLTQASYSLLGLHLDYRYTWGSFPLECAAVRMPCVAPSCLYTQKHLFPELCVPYNDIPGVVALVKKLVNDVKFYEQALAYAEEQLDFFSGEKTFHRLLNLIS</sequence>